<dbReference type="Proteomes" id="UP000192445">
    <property type="component" value="Chromosome"/>
</dbReference>
<proteinExistence type="predicted"/>
<dbReference type="EMBL" id="CP020570">
    <property type="protein sequence ID" value="ARF63054.1"/>
    <property type="molecule type" value="Genomic_DNA"/>
</dbReference>
<dbReference type="InterPro" id="IPR037026">
    <property type="entry name" value="Vgr_OB-fold_dom_sf"/>
</dbReference>
<name>A0A1V0UCU3_STRVN</name>
<dbReference type="KEGG" id="svu:B1H20_17915"/>
<dbReference type="InterPro" id="IPR047702">
    <property type="entry name" value="VgrG-rel"/>
</dbReference>
<dbReference type="Pfam" id="PF05954">
    <property type="entry name" value="Phage_GPD"/>
    <property type="match status" value="1"/>
</dbReference>
<dbReference type="SUPFAM" id="SSF69255">
    <property type="entry name" value="gp5 N-terminal domain-like"/>
    <property type="match status" value="1"/>
</dbReference>
<dbReference type="SUPFAM" id="SSF69279">
    <property type="entry name" value="Phage tail proteins"/>
    <property type="match status" value="1"/>
</dbReference>
<evidence type="ECO:0000259" key="2">
    <source>
        <dbReference type="Pfam" id="PF04717"/>
    </source>
</evidence>
<dbReference type="OrthoDB" id="1907165at2"/>
<sequence length="679" mass="68525">MAGQGVSTALTVEFGGTPLPAKFVNTLVEGYVDDSRTLPDLFLLRFRDPDRVLLEQAGLKIGTEARLLARAGGDTAPKPLLEGVVTALEVELDDSGTFTVVRGLDESHRLFRGRRVASYQNMTLADICGQVAQRAGLRPGPVDIAGPVLEHIAQPNVTDWEFVRGLAEEAGAQAYVRDGRLHITKPADAGSAPDASARAERDPLVLELGSNLLRCRAGVSAAEQVAEVEVRGWDVGAKQPLVGRAPAGTTPTLELGVTAAEVSAPFGEARFVVTDAAYGTQAQVDLAAKALAERIAGSFAELEAVIRGNPEVRAGSAVALNAVGAPFEGRYTVTTSRHVFDAVRGYETWITVSGQQERSLYGLASNSVSSPMGSRCAGLVSGTVTDTQDPEGSGRVKVRFPWLSDEYASDWARTAQANGTGGGEAFIPEVGDEVLVGFEHGHLDRPYVLAGLYNGQDRPGGGGGGGAGAPGSVGGAPGSAGGGTGSAGGASGAAGGAPGSAGRAVGSAAGGGVGAGAGGSGGGGGGELVDPTSGAVNRRAFASRSGNQLELLDAANGPQGVRLRTGDGRLTIDLDRRGAAIVIGSDGSVTIEAKEGISLRADGGVALDAGRGKLELAGESVTLTARKGVSVDGGTGKVDVASQGAVEVRGGEVAVDGSRRTEIGSGGSVNVNAPMIKLN</sequence>
<accession>A0A1V0UCU3</accession>
<reference evidence="3 4" key="1">
    <citation type="submission" date="2017-03" db="EMBL/GenBank/DDBJ databases">
        <title>Complete Genome Sequence of a natural compounds producer, Streptomyces violaceus S21.</title>
        <authorList>
            <person name="Zhong C."/>
            <person name="Zhao Z."/>
            <person name="Fu J."/>
            <person name="Zong G."/>
            <person name="Qin R."/>
            <person name="Cao G."/>
        </authorList>
    </citation>
    <scope>NUCLEOTIDE SEQUENCE [LARGE SCALE GENOMIC DNA]</scope>
    <source>
        <strain evidence="3 4">S21</strain>
    </source>
</reference>
<dbReference type="RefSeq" id="WP_030299171.1">
    <property type="nucleotide sequence ID" value="NZ_CP020570.1"/>
</dbReference>
<feature type="compositionally biased region" description="Gly residues" evidence="1">
    <location>
        <begin position="460"/>
        <end position="499"/>
    </location>
</feature>
<evidence type="ECO:0000313" key="4">
    <source>
        <dbReference type="Proteomes" id="UP000192445"/>
    </source>
</evidence>
<dbReference type="STRING" id="1935.B1H20_17915"/>
<evidence type="ECO:0000313" key="3">
    <source>
        <dbReference type="EMBL" id="ARF63054.1"/>
    </source>
</evidence>
<protein>
    <submittedName>
        <fullName evidence="3">Type IV secretion protein Rhs</fullName>
    </submittedName>
</protein>
<dbReference type="NCBIfam" id="NF033848">
    <property type="entry name" value="VgrG_rel"/>
    <property type="match status" value="1"/>
</dbReference>
<dbReference type="Pfam" id="PF04717">
    <property type="entry name" value="Phage_base_V"/>
    <property type="match status" value="1"/>
</dbReference>
<gene>
    <name evidence="3" type="ORF">B1H20_17915</name>
</gene>
<organism evidence="3 4">
    <name type="scientific">Streptomyces violaceoruber</name>
    <dbReference type="NCBI Taxonomy" id="1935"/>
    <lineage>
        <taxon>Bacteria</taxon>
        <taxon>Bacillati</taxon>
        <taxon>Actinomycetota</taxon>
        <taxon>Actinomycetes</taxon>
        <taxon>Kitasatosporales</taxon>
        <taxon>Streptomycetaceae</taxon>
        <taxon>Streptomyces</taxon>
        <taxon>Streptomyces violaceoruber group</taxon>
    </lineage>
</organism>
<dbReference type="AlphaFoldDB" id="A0A1V0UCU3"/>
<feature type="domain" description="Gp5/Type VI secretion system Vgr protein OB-fold" evidence="2">
    <location>
        <begin position="381"/>
        <end position="453"/>
    </location>
</feature>
<dbReference type="Gene3D" id="2.40.50.230">
    <property type="entry name" value="Gp5 N-terminal domain"/>
    <property type="match status" value="1"/>
</dbReference>
<dbReference type="InterPro" id="IPR006531">
    <property type="entry name" value="Gp5/Vgr_OB"/>
</dbReference>
<feature type="region of interest" description="Disordered" evidence="1">
    <location>
        <begin position="460"/>
        <end position="506"/>
    </location>
</feature>
<evidence type="ECO:0000256" key="1">
    <source>
        <dbReference type="SAM" id="MobiDB-lite"/>
    </source>
</evidence>